<dbReference type="PANTHER" id="PTHR46354">
    <property type="entry name" value="DOG1 DOMAIN-CONTAINING PROTEIN"/>
    <property type="match status" value="1"/>
</dbReference>
<dbReference type="PANTHER" id="PTHR46354:SF9">
    <property type="entry name" value="PROTEIN INAPERTURATE POLLEN1"/>
    <property type="match status" value="1"/>
</dbReference>
<evidence type="ECO:0000313" key="2">
    <source>
        <dbReference type="EMBL" id="OMO52426.1"/>
    </source>
</evidence>
<dbReference type="OrthoDB" id="683795at2759"/>
<dbReference type="Proteomes" id="UP000187203">
    <property type="component" value="Unassembled WGS sequence"/>
</dbReference>
<dbReference type="GO" id="GO:0006351">
    <property type="term" value="P:DNA-templated transcription"/>
    <property type="evidence" value="ECO:0007669"/>
    <property type="project" value="InterPro"/>
</dbReference>
<dbReference type="EMBL" id="AWUE01023859">
    <property type="protein sequence ID" value="OMO52426.1"/>
    <property type="molecule type" value="Genomic_DNA"/>
</dbReference>
<comment type="caution">
    <text evidence="2">The sequence shown here is derived from an EMBL/GenBank/DDBJ whole genome shotgun (WGS) entry which is preliminary data.</text>
</comment>
<sequence length="125" mass="13951">MLSIEQIECGLRLMVPALVSRMKKVQAAFVGRVAEKWVSCDGKKIAMEESVKVEMEEMLGVFLDANRLRKSVITDIVNATDVYQGALFLDGLAQFLVGFKDPELLGEFQSCKIPITRGVHWAAFE</sequence>
<protein>
    <recommendedName>
        <fullName evidence="1">DOG1 domain-containing protein</fullName>
    </recommendedName>
</protein>
<name>A0A1R3G2X8_9ROSI</name>
<dbReference type="InterPro" id="IPR051886">
    <property type="entry name" value="Seed_Dev/Stress_Resp_Reg"/>
</dbReference>
<feature type="domain" description="DOG1" evidence="1">
    <location>
        <begin position="1"/>
        <end position="109"/>
    </location>
</feature>
<organism evidence="2 3">
    <name type="scientific">Corchorus olitorius</name>
    <dbReference type="NCBI Taxonomy" id="93759"/>
    <lineage>
        <taxon>Eukaryota</taxon>
        <taxon>Viridiplantae</taxon>
        <taxon>Streptophyta</taxon>
        <taxon>Embryophyta</taxon>
        <taxon>Tracheophyta</taxon>
        <taxon>Spermatophyta</taxon>
        <taxon>Magnoliopsida</taxon>
        <taxon>eudicotyledons</taxon>
        <taxon>Gunneridae</taxon>
        <taxon>Pentapetalae</taxon>
        <taxon>rosids</taxon>
        <taxon>malvids</taxon>
        <taxon>Malvales</taxon>
        <taxon>Malvaceae</taxon>
        <taxon>Grewioideae</taxon>
        <taxon>Apeibeae</taxon>
        <taxon>Corchorus</taxon>
    </lineage>
</organism>
<dbReference type="InterPro" id="IPR025422">
    <property type="entry name" value="TGA_domain"/>
</dbReference>
<dbReference type="STRING" id="93759.A0A1R3G2X8"/>
<gene>
    <name evidence="2" type="ORF">COLO4_37211</name>
</gene>
<evidence type="ECO:0000259" key="1">
    <source>
        <dbReference type="PROSITE" id="PS51806"/>
    </source>
</evidence>
<accession>A0A1R3G2X8</accession>
<proteinExistence type="predicted"/>
<dbReference type="PROSITE" id="PS51806">
    <property type="entry name" value="DOG1"/>
    <property type="match status" value="1"/>
</dbReference>
<dbReference type="GO" id="GO:0043565">
    <property type="term" value="F:sequence-specific DNA binding"/>
    <property type="evidence" value="ECO:0007669"/>
    <property type="project" value="InterPro"/>
</dbReference>
<keyword evidence="3" id="KW-1185">Reference proteome</keyword>
<evidence type="ECO:0000313" key="3">
    <source>
        <dbReference type="Proteomes" id="UP000187203"/>
    </source>
</evidence>
<dbReference type="AlphaFoldDB" id="A0A1R3G2X8"/>
<reference evidence="3" key="1">
    <citation type="submission" date="2013-09" db="EMBL/GenBank/DDBJ databases">
        <title>Corchorus olitorius genome sequencing.</title>
        <authorList>
            <person name="Alam M."/>
            <person name="Haque M.S."/>
            <person name="Islam M.S."/>
            <person name="Emdad E.M."/>
            <person name="Islam M.M."/>
            <person name="Ahmed B."/>
            <person name="Halim A."/>
            <person name="Hossen Q.M.M."/>
            <person name="Hossain M.Z."/>
            <person name="Ahmed R."/>
            <person name="Khan M.M."/>
            <person name="Islam R."/>
            <person name="Rashid M.M."/>
            <person name="Khan S.A."/>
            <person name="Rahman M.S."/>
            <person name="Alam M."/>
            <person name="Yahiya A.S."/>
            <person name="Khan M.S."/>
            <person name="Azam M.S."/>
            <person name="Haque T."/>
            <person name="Lashkar M.Z.H."/>
            <person name="Akhand A.I."/>
            <person name="Morshed G."/>
            <person name="Roy S."/>
            <person name="Uddin K.S."/>
            <person name="Rabeya T."/>
            <person name="Hossain A.S."/>
            <person name="Chowdhury A."/>
            <person name="Snigdha A.R."/>
            <person name="Mortoza M.S."/>
            <person name="Matin S.A."/>
            <person name="Hoque S.M.E."/>
            <person name="Islam M.K."/>
            <person name="Roy D.K."/>
            <person name="Haider R."/>
            <person name="Moosa M.M."/>
            <person name="Elias S.M."/>
            <person name="Hasan A.M."/>
            <person name="Jahan S."/>
            <person name="Shafiuddin M."/>
            <person name="Mahmood N."/>
            <person name="Shommy N.S."/>
        </authorList>
    </citation>
    <scope>NUCLEOTIDE SEQUENCE [LARGE SCALE GENOMIC DNA]</scope>
    <source>
        <strain evidence="3">cv. O-4</strain>
    </source>
</reference>